<evidence type="ECO:0000313" key="2">
    <source>
        <dbReference type="EMBL" id="KAL0290584.1"/>
    </source>
</evidence>
<gene>
    <name evidence="2" type="ORF">Sangu_2566900</name>
</gene>
<comment type="caution">
    <text evidence="2">The sequence shown here is derived from an EMBL/GenBank/DDBJ whole genome shotgun (WGS) entry which is preliminary data.</text>
</comment>
<evidence type="ECO:0000256" key="1">
    <source>
        <dbReference type="SAM" id="MobiDB-lite"/>
    </source>
</evidence>
<proteinExistence type="predicted"/>
<dbReference type="AlphaFoldDB" id="A0AAW2J8G0"/>
<organism evidence="2">
    <name type="scientific">Sesamum angustifolium</name>
    <dbReference type="NCBI Taxonomy" id="2727405"/>
    <lineage>
        <taxon>Eukaryota</taxon>
        <taxon>Viridiplantae</taxon>
        <taxon>Streptophyta</taxon>
        <taxon>Embryophyta</taxon>
        <taxon>Tracheophyta</taxon>
        <taxon>Spermatophyta</taxon>
        <taxon>Magnoliopsida</taxon>
        <taxon>eudicotyledons</taxon>
        <taxon>Gunneridae</taxon>
        <taxon>Pentapetalae</taxon>
        <taxon>asterids</taxon>
        <taxon>lamiids</taxon>
        <taxon>Lamiales</taxon>
        <taxon>Pedaliaceae</taxon>
        <taxon>Sesamum</taxon>
    </lineage>
</organism>
<dbReference type="EMBL" id="JACGWK010001344">
    <property type="protein sequence ID" value="KAL0290584.1"/>
    <property type="molecule type" value="Genomic_DNA"/>
</dbReference>
<reference evidence="2" key="1">
    <citation type="submission" date="2020-06" db="EMBL/GenBank/DDBJ databases">
        <authorList>
            <person name="Li T."/>
            <person name="Hu X."/>
            <person name="Zhang T."/>
            <person name="Song X."/>
            <person name="Zhang H."/>
            <person name="Dai N."/>
            <person name="Sheng W."/>
            <person name="Hou X."/>
            <person name="Wei L."/>
        </authorList>
    </citation>
    <scope>NUCLEOTIDE SEQUENCE</scope>
    <source>
        <strain evidence="2">G01</strain>
        <tissue evidence="2">Leaf</tissue>
    </source>
</reference>
<name>A0AAW2J8G0_9LAMI</name>
<feature type="region of interest" description="Disordered" evidence="1">
    <location>
        <begin position="1"/>
        <end position="29"/>
    </location>
</feature>
<sequence>MPEKLVAGEAKSCENENKENGPDSGQKWMGWGAINSTEDGKLIGGGFKQWEGQTAAN</sequence>
<reference evidence="2" key="2">
    <citation type="journal article" date="2024" name="Plant">
        <title>Genomic evolution and insights into agronomic trait innovations of Sesamum species.</title>
        <authorList>
            <person name="Miao H."/>
            <person name="Wang L."/>
            <person name="Qu L."/>
            <person name="Liu H."/>
            <person name="Sun Y."/>
            <person name="Le M."/>
            <person name="Wang Q."/>
            <person name="Wei S."/>
            <person name="Zheng Y."/>
            <person name="Lin W."/>
            <person name="Duan Y."/>
            <person name="Cao H."/>
            <person name="Xiong S."/>
            <person name="Wang X."/>
            <person name="Wei L."/>
            <person name="Li C."/>
            <person name="Ma Q."/>
            <person name="Ju M."/>
            <person name="Zhao R."/>
            <person name="Li G."/>
            <person name="Mu C."/>
            <person name="Tian Q."/>
            <person name="Mei H."/>
            <person name="Zhang T."/>
            <person name="Gao T."/>
            <person name="Zhang H."/>
        </authorList>
    </citation>
    <scope>NUCLEOTIDE SEQUENCE</scope>
    <source>
        <strain evidence="2">G01</strain>
    </source>
</reference>
<feature type="compositionally biased region" description="Basic and acidic residues" evidence="1">
    <location>
        <begin position="11"/>
        <end position="21"/>
    </location>
</feature>
<accession>A0AAW2J8G0</accession>
<protein>
    <submittedName>
        <fullName evidence="2">Uncharacterized protein</fullName>
    </submittedName>
</protein>